<protein>
    <submittedName>
        <fullName evidence="2">Uncharacterized protein</fullName>
    </submittedName>
</protein>
<reference evidence="2" key="1">
    <citation type="submission" date="2020-11" db="EMBL/GenBank/DDBJ databases">
        <authorList>
            <person name="Tran Van P."/>
        </authorList>
    </citation>
    <scope>NUCLEOTIDE SEQUENCE</scope>
</reference>
<dbReference type="PROSITE" id="PS51257">
    <property type="entry name" value="PROKAR_LIPOPROTEIN"/>
    <property type="match status" value="1"/>
</dbReference>
<dbReference type="EMBL" id="OA567860">
    <property type="protein sequence ID" value="CAD7200893.1"/>
    <property type="molecule type" value="Genomic_DNA"/>
</dbReference>
<evidence type="ECO:0000313" key="2">
    <source>
        <dbReference type="EMBL" id="CAD7200893.1"/>
    </source>
</evidence>
<keyword evidence="1" id="KW-0732">Signal</keyword>
<proteinExistence type="predicted"/>
<feature type="chain" id="PRO_5031564601" evidence="1">
    <location>
        <begin position="27"/>
        <end position="250"/>
    </location>
</feature>
<evidence type="ECO:0000256" key="1">
    <source>
        <dbReference type="SAM" id="SignalP"/>
    </source>
</evidence>
<dbReference type="AlphaFoldDB" id="A0A7R8VMA8"/>
<accession>A0A7R8VMA8</accession>
<feature type="signal peptide" evidence="1">
    <location>
        <begin position="1"/>
        <end position="26"/>
    </location>
</feature>
<sequence length="250" mass="27975">MVRTTMARPALWLLLVLVACARVCRGIPKELLYPHGPGIDTNLPRDQDEAASPEITLLVPIVFYGETYNAIYSFFLPEFQCQGRKRSPVENNSIHAPNKTMEFQTVITFLIHRLWADSLGPPMESPTCHPPPFATVYTEVSGRAFREETVAGCLCGTLGLLRRPTPDETRATTPCYQRETAIRVLLTNKTCLLLMTSLRYSLFNTRPDLPFVVLSGVGHDEQISTTNKRCVTLRYVNVNLIVIPALTPPT</sequence>
<name>A0A7R8VMA8_TIMDO</name>
<organism evidence="2">
    <name type="scientific">Timema douglasi</name>
    <name type="common">Walking stick</name>
    <dbReference type="NCBI Taxonomy" id="61478"/>
    <lineage>
        <taxon>Eukaryota</taxon>
        <taxon>Metazoa</taxon>
        <taxon>Ecdysozoa</taxon>
        <taxon>Arthropoda</taxon>
        <taxon>Hexapoda</taxon>
        <taxon>Insecta</taxon>
        <taxon>Pterygota</taxon>
        <taxon>Neoptera</taxon>
        <taxon>Polyneoptera</taxon>
        <taxon>Phasmatodea</taxon>
        <taxon>Timematodea</taxon>
        <taxon>Timematoidea</taxon>
        <taxon>Timematidae</taxon>
        <taxon>Timema</taxon>
    </lineage>
</organism>
<gene>
    <name evidence="2" type="ORF">TDIB3V08_LOCUS7104</name>
</gene>